<evidence type="ECO:0000313" key="2">
    <source>
        <dbReference type="Proteomes" id="UP000248329"/>
    </source>
</evidence>
<reference evidence="1" key="1">
    <citation type="submission" date="2018-01" db="EMBL/GenBank/DDBJ databases">
        <authorList>
            <person name="Krukenberg V."/>
        </authorList>
    </citation>
    <scope>NUCLEOTIDE SEQUENCE</scope>
    <source>
        <strain evidence="1">E20ANME2</strain>
    </source>
</reference>
<evidence type="ECO:0000313" key="1">
    <source>
        <dbReference type="EMBL" id="PXF58611.1"/>
    </source>
</evidence>
<protein>
    <submittedName>
        <fullName evidence="1">CRISPR-associated protein Cas4</fullName>
    </submittedName>
</protein>
<proteinExistence type="predicted"/>
<sequence>MTETETQPDETEIKPESESESKFESETAPATAPESELETGPENIYAGIQSGAVRITGVKIDYYHICHTKLWLFSHNIALEAGHENVEIGKQLHKDRYKRDGRDVTIDNTISIDFVRRGSKIELHEVKKTKKMADADRAQLLFYIYYLKQRGVSAEGVINYPLIRETVRVTLTPDDEAVLQRDIEEIERIVQGSMPHPLRKRICAKCAYIEFCFCEEV</sequence>
<dbReference type="Proteomes" id="UP000248329">
    <property type="component" value="Unassembled WGS sequence"/>
</dbReference>
<gene>
    <name evidence="1" type="primary">cas4</name>
    <name evidence="1" type="ORF">C4B59_12950</name>
</gene>
<comment type="caution">
    <text evidence="1">The sequence shown here is derived from an EMBL/GenBank/DDBJ whole genome shotgun (WGS) entry which is preliminary data.</text>
</comment>
<dbReference type="EMBL" id="PQXF01000034">
    <property type="protein sequence ID" value="PXF58611.1"/>
    <property type="molecule type" value="Genomic_DNA"/>
</dbReference>
<organism evidence="1 2">
    <name type="scientific">Candidatus Methanogaster sp</name>
    <dbReference type="NCBI Taxonomy" id="3386292"/>
    <lineage>
        <taxon>Archaea</taxon>
        <taxon>Methanobacteriati</taxon>
        <taxon>Methanobacteriota</taxon>
        <taxon>Stenosarchaea group</taxon>
        <taxon>Methanomicrobia</taxon>
        <taxon>Methanosarcinales</taxon>
        <taxon>ANME-2 cluster</taxon>
        <taxon>Candidatus Methanogasteraceae</taxon>
        <taxon>Candidatus Methanogaster</taxon>
    </lineage>
</organism>
<accession>A0AC61L0E0</accession>
<name>A0AC61L0E0_9EURY</name>